<dbReference type="OrthoDB" id="5455460at2"/>
<dbReference type="eggNOG" id="COG3143">
    <property type="taxonomic scope" value="Bacteria"/>
</dbReference>
<dbReference type="Gene3D" id="1.10.287.500">
    <property type="entry name" value="Helix hairpin bin"/>
    <property type="match status" value="1"/>
</dbReference>
<dbReference type="SUPFAM" id="SSF75708">
    <property type="entry name" value="Chemotaxis phosphatase CheZ"/>
    <property type="match status" value="1"/>
</dbReference>
<accession>F4QJG8</accession>
<proteinExistence type="predicted"/>
<feature type="region of interest" description="Disordered" evidence="1">
    <location>
        <begin position="183"/>
        <end position="203"/>
    </location>
</feature>
<name>F4QJG8_9CAUL</name>
<dbReference type="EMBL" id="GL883077">
    <property type="protein sequence ID" value="EGF93151.1"/>
    <property type="molecule type" value="Genomic_DNA"/>
</dbReference>
<evidence type="ECO:0000256" key="1">
    <source>
        <dbReference type="SAM" id="MobiDB-lite"/>
    </source>
</evidence>
<sequence length="203" mass="21969">MSAVDATRPAFAADILGMFDPELLRMTAVSEELLELLDGFFSRLDRHASDEMVGIARDIAQTRSELRRLCPNQIGDSLPQAGAELDAITRDTETATNTILSAAEALMDLDEADPGMKDKADDLVMRIFEACSFQDLVGQRVSKVVRVLEQIESRIARLSEIGGGGDAAAEVDAAEQRRRDLLLNGPAVGGPETSQAKVDAYFN</sequence>
<protein>
    <submittedName>
        <fullName evidence="2">Chemotaxis protein</fullName>
    </submittedName>
</protein>
<dbReference type="Proteomes" id="UP000006512">
    <property type="component" value="Unassembled WGS sequence"/>
</dbReference>
<evidence type="ECO:0000313" key="3">
    <source>
        <dbReference type="Proteomes" id="UP000006512"/>
    </source>
</evidence>
<reference evidence="3" key="1">
    <citation type="submission" date="2011-03" db="EMBL/GenBank/DDBJ databases">
        <title>Draft genome sequence of Brevundimonas diminuta.</title>
        <authorList>
            <person name="Brown P.J.B."/>
            <person name="Buechlein A."/>
            <person name="Hemmerich C."/>
            <person name="Brun Y.V."/>
        </authorList>
    </citation>
    <scope>NUCLEOTIDE SEQUENCE [LARGE SCALE GENOMIC DNA]</scope>
    <source>
        <strain evidence="3">C19</strain>
    </source>
</reference>
<dbReference type="AlphaFoldDB" id="F4QJG8"/>
<dbReference type="STRING" id="715226.ABI_15910"/>
<keyword evidence="3" id="KW-1185">Reference proteome</keyword>
<dbReference type="HOGENOM" id="CLU_053644_1_0_5"/>
<dbReference type="RefSeq" id="WP_006272342.1">
    <property type="nucleotide sequence ID" value="NZ_GL883077.1"/>
</dbReference>
<organism evidence="2 3">
    <name type="scientific">Asticcacaulis biprosthecium C19</name>
    <dbReference type="NCBI Taxonomy" id="715226"/>
    <lineage>
        <taxon>Bacteria</taxon>
        <taxon>Pseudomonadati</taxon>
        <taxon>Pseudomonadota</taxon>
        <taxon>Alphaproteobacteria</taxon>
        <taxon>Caulobacterales</taxon>
        <taxon>Caulobacteraceae</taxon>
        <taxon>Asticcacaulis</taxon>
    </lineage>
</organism>
<gene>
    <name evidence="2" type="ORF">ABI_15910</name>
</gene>
<evidence type="ECO:0000313" key="2">
    <source>
        <dbReference type="EMBL" id="EGF93151.1"/>
    </source>
</evidence>